<protein>
    <submittedName>
        <fullName evidence="5">Winged helix-turn-helix transcriptional regulator</fullName>
    </submittedName>
</protein>
<feature type="domain" description="HTH hxlR-type" evidence="4">
    <location>
        <begin position="100"/>
        <end position="174"/>
    </location>
</feature>
<evidence type="ECO:0000313" key="6">
    <source>
        <dbReference type="Proteomes" id="UP000680706"/>
    </source>
</evidence>
<keyword evidence="6" id="KW-1185">Reference proteome</keyword>
<dbReference type="PANTHER" id="PTHR33204:SF37">
    <property type="entry name" value="HTH-TYPE TRANSCRIPTIONAL REGULATOR YODB"/>
    <property type="match status" value="1"/>
</dbReference>
<proteinExistence type="predicted"/>
<gene>
    <name evidence="5" type="ORF">KGB56_01170</name>
</gene>
<dbReference type="InterPro" id="IPR036388">
    <property type="entry name" value="WH-like_DNA-bd_sf"/>
</dbReference>
<reference evidence="5 6" key="1">
    <citation type="journal article" date="2021" name="Angew. Chem. Int. Ed. Engl.">
        <title>A novel family of nonribosomal peptides modulate collective behavior in Pseudovibrio bacteria isolated from marine sponges.</title>
        <authorList>
            <person name="Ioca L.P."/>
            <person name="Dai Y."/>
            <person name="Kunakom S."/>
            <person name="Diaz-Espinosa J."/>
            <person name="Krunic A."/>
            <person name="Crnkovic C.M."/>
            <person name="Orjala J."/>
            <person name="Sanchez L.M."/>
            <person name="Ferreira A.G."/>
            <person name="Berlinck R.G.S."/>
            <person name="Eustaquio A.S."/>
        </authorList>
    </citation>
    <scope>NUCLEOTIDE SEQUENCE [LARGE SCALE GENOMIC DNA]</scope>
    <source>
        <strain evidence="5 6">Ab134</strain>
    </source>
</reference>
<evidence type="ECO:0000256" key="1">
    <source>
        <dbReference type="ARBA" id="ARBA00023015"/>
    </source>
</evidence>
<dbReference type="RefSeq" id="WP_075700896.1">
    <property type="nucleotide sequence ID" value="NZ_CP074126.1"/>
</dbReference>
<accession>A0ABX8AM26</accession>
<dbReference type="Proteomes" id="UP000680706">
    <property type="component" value="Chromosome"/>
</dbReference>
<dbReference type="PANTHER" id="PTHR33204">
    <property type="entry name" value="TRANSCRIPTIONAL REGULATOR, MARR FAMILY"/>
    <property type="match status" value="1"/>
</dbReference>
<dbReference type="Gene3D" id="1.10.10.10">
    <property type="entry name" value="Winged helix-like DNA-binding domain superfamily/Winged helix DNA-binding domain"/>
    <property type="match status" value="2"/>
</dbReference>
<organism evidence="5 6">
    <name type="scientific">Pseudovibrio brasiliensis</name>
    <dbReference type="NCBI Taxonomy" id="1898042"/>
    <lineage>
        <taxon>Bacteria</taxon>
        <taxon>Pseudomonadati</taxon>
        <taxon>Pseudomonadota</taxon>
        <taxon>Alphaproteobacteria</taxon>
        <taxon>Hyphomicrobiales</taxon>
        <taxon>Stappiaceae</taxon>
        <taxon>Pseudovibrio</taxon>
    </lineage>
</organism>
<evidence type="ECO:0000313" key="5">
    <source>
        <dbReference type="EMBL" id="QUS56120.1"/>
    </source>
</evidence>
<evidence type="ECO:0000256" key="2">
    <source>
        <dbReference type="ARBA" id="ARBA00023125"/>
    </source>
</evidence>
<dbReference type="InterPro" id="IPR036390">
    <property type="entry name" value="WH_DNA-bd_sf"/>
</dbReference>
<dbReference type="InterPro" id="IPR002577">
    <property type="entry name" value="HTH_HxlR"/>
</dbReference>
<dbReference type="EMBL" id="CP074126">
    <property type="protein sequence ID" value="QUS56120.1"/>
    <property type="molecule type" value="Genomic_DNA"/>
</dbReference>
<dbReference type="SUPFAM" id="SSF46785">
    <property type="entry name" value="Winged helix' DNA-binding domain"/>
    <property type="match status" value="2"/>
</dbReference>
<keyword evidence="3" id="KW-0804">Transcription</keyword>
<dbReference type="Pfam" id="PF01638">
    <property type="entry name" value="HxlR"/>
    <property type="match status" value="1"/>
</dbReference>
<name>A0ABX8AM26_9HYPH</name>
<keyword evidence="2" id="KW-0238">DNA-binding</keyword>
<keyword evidence="1" id="KW-0805">Transcription regulation</keyword>
<sequence length="178" mass="19645">MDIATLVKLTSRAWSLNILAHLHAGVPGRQAPLLAASGASRTSFAASLEHLVELKLLERNPGHGHPLRPEFRLTPKGVRAAEIASRIVSAVPNDTEFSLLRKSWTVPILALTATPQRFSSIRTDLATITDRALSASLVRLEEREWIRRDINTTQRVPFPTYCAANTGIQINRAIDLRV</sequence>
<evidence type="ECO:0000256" key="3">
    <source>
        <dbReference type="ARBA" id="ARBA00023163"/>
    </source>
</evidence>
<evidence type="ECO:0000259" key="4">
    <source>
        <dbReference type="Pfam" id="PF01638"/>
    </source>
</evidence>